<dbReference type="SUPFAM" id="SSF90123">
    <property type="entry name" value="ABC transporter transmembrane region"/>
    <property type="match status" value="1"/>
</dbReference>
<evidence type="ECO:0000313" key="6">
    <source>
        <dbReference type="EMBL" id="KGF49588.1"/>
    </source>
</evidence>
<accession>A0A096AR71</accession>
<evidence type="ECO:0000256" key="4">
    <source>
        <dbReference type="ARBA" id="ARBA00023136"/>
    </source>
</evidence>
<organism evidence="6 7">
    <name type="scientific">Prevotella disiens DNF00882</name>
    <dbReference type="NCBI Taxonomy" id="1401075"/>
    <lineage>
        <taxon>Bacteria</taxon>
        <taxon>Pseudomonadati</taxon>
        <taxon>Bacteroidota</taxon>
        <taxon>Bacteroidia</taxon>
        <taxon>Bacteroidales</taxon>
        <taxon>Prevotellaceae</taxon>
        <taxon>Prevotella</taxon>
    </lineage>
</organism>
<dbReference type="InterPro" id="IPR025187">
    <property type="entry name" value="DUF4112"/>
</dbReference>
<dbReference type="GO" id="GO:0005524">
    <property type="term" value="F:ATP binding"/>
    <property type="evidence" value="ECO:0007669"/>
    <property type="project" value="InterPro"/>
</dbReference>
<evidence type="ECO:0008006" key="8">
    <source>
        <dbReference type="Google" id="ProtNLM"/>
    </source>
</evidence>
<feature type="transmembrane region" description="Helical" evidence="5">
    <location>
        <begin position="40"/>
        <end position="62"/>
    </location>
</feature>
<evidence type="ECO:0000313" key="7">
    <source>
        <dbReference type="Proteomes" id="UP000029538"/>
    </source>
</evidence>
<gene>
    <name evidence="6" type="ORF">HMPREF0654_04835</name>
</gene>
<feature type="transmembrane region" description="Helical" evidence="5">
    <location>
        <begin position="82"/>
        <end position="98"/>
    </location>
</feature>
<dbReference type="RefSeq" id="WP_036882968.1">
    <property type="nucleotide sequence ID" value="NZ_JRNR01000036.1"/>
</dbReference>
<feature type="transmembrane region" description="Helical" evidence="5">
    <location>
        <begin position="130"/>
        <end position="156"/>
    </location>
</feature>
<dbReference type="InterPro" id="IPR036640">
    <property type="entry name" value="ABC1_TM_sf"/>
</dbReference>
<comment type="subcellular location">
    <subcellularLocation>
        <location evidence="1">Cell membrane</location>
        <topology evidence="1">Multi-pass membrane protein</topology>
    </subcellularLocation>
</comment>
<dbReference type="Proteomes" id="UP000029538">
    <property type="component" value="Unassembled WGS sequence"/>
</dbReference>
<name>A0A096AR71_9BACT</name>
<dbReference type="EMBL" id="JRNR01000036">
    <property type="protein sequence ID" value="KGF49588.1"/>
    <property type="molecule type" value="Genomic_DNA"/>
</dbReference>
<sequence length="161" mass="18472">MNDEKRNIARQRLQNSKAYQRLETIQKVLDQYCLDGFMGLIPYGIGDIISALFSIAYAWFALTKIKSTPLTLAIIYNTLRDVLLGLIPFYIGDIIDFFHRSNRQNMQLVRGFVEGDVATIKEVNRQAVSLSILIIIFLILIFALIYFAVVTAQWIFNLFAN</sequence>
<evidence type="ECO:0000256" key="5">
    <source>
        <dbReference type="SAM" id="Phobius"/>
    </source>
</evidence>
<dbReference type="Pfam" id="PF13430">
    <property type="entry name" value="DUF4112"/>
    <property type="match status" value="1"/>
</dbReference>
<dbReference type="GO" id="GO:0005886">
    <property type="term" value="C:plasma membrane"/>
    <property type="evidence" value="ECO:0007669"/>
    <property type="project" value="UniProtKB-SubCell"/>
</dbReference>
<dbReference type="PANTHER" id="PTHR35519:SF2">
    <property type="entry name" value="PH DOMAIN PROTEIN"/>
    <property type="match status" value="1"/>
</dbReference>
<dbReference type="AlphaFoldDB" id="A0A096AR71"/>
<evidence type="ECO:0000256" key="2">
    <source>
        <dbReference type="ARBA" id="ARBA00022692"/>
    </source>
</evidence>
<protein>
    <recommendedName>
        <fullName evidence="8">DUF4112 domain-containing protein</fullName>
    </recommendedName>
</protein>
<comment type="caution">
    <text evidence="6">The sequence shown here is derived from an EMBL/GenBank/DDBJ whole genome shotgun (WGS) entry which is preliminary data.</text>
</comment>
<keyword evidence="4 5" id="KW-0472">Membrane</keyword>
<keyword evidence="2 5" id="KW-0812">Transmembrane</keyword>
<dbReference type="PANTHER" id="PTHR35519">
    <property type="entry name" value="MEMBRANE PROTEINS"/>
    <property type="match status" value="1"/>
</dbReference>
<reference evidence="6 7" key="1">
    <citation type="submission" date="2014-07" db="EMBL/GenBank/DDBJ databases">
        <authorList>
            <person name="McCorrison J."/>
            <person name="Sanka R."/>
            <person name="Torralba M."/>
            <person name="Gillis M."/>
            <person name="Haft D.H."/>
            <person name="Methe B."/>
            <person name="Sutton G."/>
            <person name="Nelson K.E."/>
        </authorList>
    </citation>
    <scope>NUCLEOTIDE SEQUENCE [LARGE SCALE GENOMIC DNA]</scope>
    <source>
        <strain evidence="6 7">DNF00882</strain>
    </source>
</reference>
<evidence type="ECO:0000256" key="3">
    <source>
        <dbReference type="ARBA" id="ARBA00022989"/>
    </source>
</evidence>
<keyword evidence="3 5" id="KW-1133">Transmembrane helix</keyword>
<evidence type="ECO:0000256" key="1">
    <source>
        <dbReference type="ARBA" id="ARBA00004651"/>
    </source>
</evidence>
<proteinExistence type="predicted"/>